<sequence length="416" mass="43846">MRSVIEYLIRSALRVPVATPFPETPDIAIVGGGLVGSSLACALAGSGLSVVLVEAADSPQAPAGFDQRKLALAQRSLKALSGLGVLPKLAVPPTPIARIHVSRVGDFGRILLEATEFGHAGFGGVVLAQDLGHALARRVAELPAIRRLCPAEVVAYAPNATGAELRVRSPDGESRIQARCVVAADGTRSFLRQAAGIGTLEHDYGQTLFVCSLQAERASDGTAYERFSAQGPVALLPMAEGRYGSICAVDRAEADAVAAMPDEAYVEYLQSRFGWRAGRFLAAGARTRYPLVRVLAERLHAGPLLVMGNAAQTIHPIGAQGFNLGLRDALSLVKVLRESGIDGDLGRRYADSRREDRERTLAFSDGLARLTANPGLPMHLLRSLGLTLLGAAPDLASGLVSGAMGYRGQTVFEDVL</sequence>
<dbReference type="GO" id="GO:0071949">
    <property type="term" value="F:FAD binding"/>
    <property type="evidence" value="ECO:0007669"/>
    <property type="project" value="InterPro"/>
</dbReference>
<comment type="similarity">
    <text evidence="3">Belongs to the UbiH/COQ6 family.</text>
</comment>
<evidence type="ECO:0000256" key="1">
    <source>
        <dbReference type="ARBA" id="ARBA00001974"/>
    </source>
</evidence>
<dbReference type="EMBL" id="BMFO01000002">
    <property type="protein sequence ID" value="GGF90761.1"/>
    <property type="molecule type" value="Genomic_DNA"/>
</dbReference>
<dbReference type="PANTHER" id="PTHR43876">
    <property type="entry name" value="UBIQUINONE BIOSYNTHESIS MONOOXYGENASE COQ6, MITOCHONDRIAL"/>
    <property type="match status" value="1"/>
</dbReference>
<dbReference type="NCBIfam" id="TIGR01988">
    <property type="entry name" value="Ubi-OHases"/>
    <property type="match status" value="1"/>
</dbReference>
<feature type="domain" description="FAD-binding" evidence="8">
    <location>
        <begin position="26"/>
        <end position="338"/>
    </location>
</feature>
<dbReference type="PRINTS" id="PR00420">
    <property type="entry name" value="RNGMNOXGNASE"/>
</dbReference>
<comment type="cofactor">
    <cofactor evidence="1">
        <name>FAD</name>
        <dbReference type="ChEBI" id="CHEBI:57692"/>
    </cofactor>
</comment>
<dbReference type="Gene3D" id="3.50.50.60">
    <property type="entry name" value="FAD/NAD(P)-binding domain"/>
    <property type="match status" value="2"/>
</dbReference>
<dbReference type="InterPro" id="IPR010971">
    <property type="entry name" value="UbiH/COQ6"/>
</dbReference>
<evidence type="ECO:0000256" key="3">
    <source>
        <dbReference type="ARBA" id="ARBA00005349"/>
    </source>
</evidence>
<dbReference type="Proteomes" id="UP000632858">
    <property type="component" value="Unassembled WGS sequence"/>
</dbReference>
<evidence type="ECO:0000313" key="9">
    <source>
        <dbReference type="EMBL" id="GGF90761.1"/>
    </source>
</evidence>
<dbReference type="InterPro" id="IPR002938">
    <property type="entry name" value="FAD-bd"/>
</dbReference>
<keyword evidence="4" id="KW-0285">Flavoprotein</keyword>
<evidence type="ECO:0000256" key="5">
    <source>
        <dbReference type="ARBA" id="ARBA00022827"/>
    </source>
</evidence>
<organism evidence="9 10">
    <name type="scientific">Arenimonas maotaiensis</name>
    <dbReference type="NCBI Taxonomy" id="1446479"/>
    <lineage>
        <taxon>Bacteria</taxon>
        <taxon>Pseudomonadati</taxon>
        <taxon>Pseudomonadota</taxon>
        <taxon>Gammaproteobacteria</taxon>
        <taxon>Lysobacterales</taxon>
        <taxon>Lysobacteraceae</taxon>
        <taxon>Arenimonas</taxon>
    </lineage>
</organism>
<dbReference type="GO" id="GO:0008681">
    <property type="term" value="F:2-octaprenyl-6-methoxyphenol hydroxylase activity"/>
    <property type="evidence" value="ECO:0007669"/>
    <property type="project" value="TreeGrafter"/>
</dbReference>
<dbReference type="PANTHER" id="PTHR43876:SF8">
    <property type="entry name" value="2-OCTAPRENYL-6-METHOXYPHENOL HYDROXYLASE"/>
    <property type="match status" value="1"/>
</dbReference>
<keyword evidence="10" id="KW-1185">Reference proteome</keyword>
<dbReference type="InterPro" id="IPR036188">
    <property type="entry name" value="FAD/NAD-bd_sf"/>
</dbReference>
<gene>
    <name evidence="9" type="primary">ubiH</name>
    <name evidence="9" type="ORF">GCM10010960_10840</name>
</gene>
<keyword evidence="6" id="KW-0560">Oxidoreductase</keyword>
<proteinExistence type="inferred from homology"/>
<dbReference type="AlphaFoldDB" id="A0A917CN01"/>
<dbReference type="Pfam" id="PF01494">
    <property type="entry name" value="FAD_binding_3"/>
    <property type="match status" value="1"/>
</dbReference>
<evidence type="ECO:0000256" key="6">
    <source>
        <dbReference type="ARBA" id="ARBA00023002"/>
    </source>
</evidence>
<evidence type="ECO:0000256" key="7">
    <source>
        <dbReference type="ARBA" id="ARBA00023033"/>
    </source>
</evidence>
<accession>A0A917CN01</accession>
<keyword evidence="7" id="KW-0503">Monooxygenase</keyword>
<evidence type="ECO:0000259" key="8">
    <source>
        <dbReference type="Pfam" id="PF01494"/>
    </source>
</evidence>
<dbReference type="GO" id="GO:0006744">
    <property type="term" value="P:ubiquinone biosynthetic process"/>
    <property type="evidence" value="ECO:0007669"/>
    <property type="project" value="InterPro"/>
</dbReference>
<evidence type="ECO:0000313" key="10">
    <source>
        <dbReference type="Proteomes" id="UP000632858"/>
    </source>
</evidence>
<comment type="caution">
    <text evidence="9">The sequence shown here is derived from an EMBL/GenBank/DDBJ whole genome shotgun (WGS) entry which is preliminary data.</text>
</comment>
<name>A0A917CN01_9GAMM</name>
<keyword evidence="5" id="KW-0274">FAD</keyword>
<dbReference type="InterPro" id="IPR051205">
    <property type="entry name" value="UbiH/COQ6_monooxygenase"/>
</dbReference>
<dbReference type="SUPFAM" id="SSF51905">
    <property type="entry name" value="FAD/NAD(P)-binding domain"/>
    <property type="match status" value="1"/>
</dbReference>
<protein>
    <submittedName>
        <fullName evidence="9">2-octaprenyl-6-methoxyphenyl hydroxylase</fullName>
    </submittedName>
</protein>
<dbReference type="NCBIfam" id="NF004356">
    <property type="entry name" value="PRK05732.1"/>
    <property type="match status" value="1"/>
</dbReference>
<comment type="pathway">
    <text evidence="2">Cofactor biosynthesis; ubiquinone biosynthesis.</text>
</comment>
<reference evidence="9" key="2">
    <citation type="submission" date="2020-09" db="EMBL/GenBank/DDBJ databases">
        <authorList>
            <person name="Sun Q."/>
            <person name="Zhou Y."/>
        </authorList>
    </citation>
    <scope>NUCLEOTIDE SEQUENCE</scope>
    <source>
        <strain evidence="9">CGMCC 1.12726</strain>
    </source>
</reference>
<evidence type="ECO:0000256" key="4">
    <source>
        <dbReference type="ARBA" id="ARBA00022630"/>
    </source>
</evidence>
<evidence type="ECO:0000256" key="2">
    <source>
        <dbReference type="ARBA" id="ARBA00004749"/>
    </source>
</evidence>
<reference evidence="9" key="1">
    <citation type="journal article" date="2014" name="Int. J. Syst. Evol. Microbiol.">
        <title>Complete genome sequence of Corynebacterium casei LMG S-19264T (=DSM 44701T), isolated from a smear-ripened cheese.</title>
        <authorList>
            <consortium name="US DOE Joint Genome Institute (JGI-PGF)"/>
            <person name="Walter F."/>
            <person name="Albersmeier A."/>
            <person name="Kalinowski J."/>
            <person name="Ruckert C."/>
        </authorList>
    </citation>
    <scope>NUCLEOTIDE SEQUENCE</scope>
    <source>
        <strain evidence="9">CGMCC 1.12726</strain>
    </source>
</reference>